<dbReference type="SUPFAM" id="SSF55931">
    <property type="entry name" value="Glutamine synthetase/guanido kinase"/>
    <property type="match status" value="1"/>
</dbReference>
<dbReference type="InterPro" id="IPR006075">
    <property type="entry name" value="Asn/Gln-tRNA_Trfase_suB/E_cat"/>
</dbReference>
<name>A0ABP1PZE3_9HEXA</name>
<comment type="subcellular location">
    <subcellularLocation>
        <location evidence="7">Mitochondrion</location>
    </subcellularLocation>
</comment>
<evidence type="ECO:0000256" key="3">
    <source>
        <dbReference type="ARBA" id="ARBA00022741"/>
    </source>
</evidence>
<dbReference type="InterPro" id="IPR014746">
    <property type="entry name" value="Gln_synth/guanido_kin_cat_dom"/>
</dbReference>
<dbReference type="HAMAP" id="MF_00121">
    <property type="entry name" value="GatB"/>
    <property type="match status" value="1"/>
</dbReference>
<organism evidence="9 10">
    <name type="scientific">Orchesella dallaii</name>
    <dbReference type="NCBI Taxonomy" id="48710"/>
    <lineage>
        <taxon>Eukaryota</taxon>
        <taxon>Metazoa</taxon>
        <taxon>Ecdysozoa</taxon>
        <taxon>Arthropoda</taxon>
        <taxon>Hexapoda</taxon>
        <taxon>Collembola</taxon>
        <taxon>Entomobryomorpha</taxon>
        <taxon>Entomobryoidea</taxon>
        <taxon>Orchesellidae</taxon>
        <taxon>Orchesellinae</taxon>
        <taxon>Orchesella</taxon>
    </lineage>
</organism>
<dbReference type="InterPro" id="IPR004413">
    <property type="entry name" value="GatB"/>
</dbReference>
<dbReference type="NCBIfam" id="TIGR00133">
    <property type="entry name" value="gatB"/>
    <property type="match status" value="1"/>
</dbReference>
<keyword evidence="10" id="KW-1185">Reference proteome</keyword>
<sequence>MSWMRYTTLVLFRGYSTAVKRTSSWESVVGLEVHAQIQATSKLFSPSGIKFGSPVNTMVSLFDASVPGTLPVLNRRCVEAAVSTALALSCEVNMLSTFDRKHYFYADLPAGYQITQQRKPIAEYGQLKFLVMTPGAKEPYYKTCRIRQIQLEQDSGKSLHDHECDRSLIDLNRAGIALMELVFQPDLANGEEAAALVKELSLIMQALGVCSCRMEEGALRVDANISVNRPGEELGTRTEIKNLSSVRSLVNAIEYEIKRQIDVKEAGGIVTNETRSYDSDNKITLSMRDKEVQQDYRFMPEPNLPPLELLDDPTDARDSLTDQVNVAKIKENIIELPETTRQNLMKDFNLRIETSHIMVATPGLVSFFLAVMKHIPSSYGVRAANMLLTETMEKLKERDLTYENCPLKPDVHAELVSLIQKRQIQVSTAKAVLALLFDGDTRTATKIVQDENWITVTSDDFILDACERILKENPKLVKDYRLKRKSKYLNKLIALVKQSVDEKMDMKKVSDTLQTMLEQEDGN</sequence>
<gene>
    <name evidence="9" type="ORF">ODALV1_LOCUS4223</name>
</gene>
<dbReference type="NCBIfam" id="NF004012">
    <property type="entry name" value="PRK05477.1-2"/>
    <property type="match status" value="1"/>
</dbReference>
<dbReference type="PANTHER" id="PTHR11659:SF0">
    <property type="entry name" value="GLUTAMYL-TRNA(GLN) AMIDOTRANSFERASE SUBUNIT B, MITOCHONDRIAL"/>
    <property type="match status" value="1"/>
</dbReference>
<dbReference type="SMART" id="SM00845">
    <property type="entry name" value="GatB_Yqey"/>
    <property type="match status" value="1"/>
</dbReference>
<dbReference type="Proteomes" id="UP001642540">
    <property type="component" value="Unassembled WGS sequence"/>
</dbReference>
<dbReference type="PANTHER" id="PTHR11659">
    <property type="entry name" value="GLUTAMYL-TRNA GLN AMIDOTRANSFERASE SUBUNIT B MITOCHONDRIAL AND PROKARYOTIC PET112-RELATED"/>
    <property type="match status" value="1"/>
</dbReference>
<keyword evidence="2 7" id="KW-0436">Ligase</keyword>
<evidence type="ECO:0000313" key="10">
    <source>
        <dbReference type="Proteomes" id="UP001642540"/>
    </source>
</evidence>
<dbReference type="Pfam" id="PF02934">
    <property type="entry name" value="GatB_N"/>
    <property type="match status" value="1"/>
</dbReference>
<dbReference type="EC" id="6.3.5.-" evidence="7"/>
<evidence type="ECO:0000256" key="5">
    <source>
        <dbReference type="ARBA" id="ARBA00022917"/>
    </source>
</evidence>
<keyword evidence="4 7" id="KW-0067">ATP-binding</keyword>
<evidence type="ECO:0000256" key="7">
    <source>
        <dbReference type="HAMAP-Rule" id="MF_03147"/>
    </source>
</evidence>
<evidence type="ECO:0000259" key="8">
    <source>
        <dbReference type="SMART" id="SM00845"/>
    </source>
</evidence>
<dbReference type="InterPro" id="IPR023168">
    <property type="entry name" value="GatB_Yqey_C_2"/>
</dbReference>
<dbReference type="Gene3D" id="1.10.10.410">
    <property type="match status" value="1"/>
</dbReference>
<evidence type="ECO:0000256" key="6">
    <source>
        <dbReference type="ARBA" id="ARBA00047913"/>
    </source>
</evidence>
<comment type="catalytic activity">
    <reaction evidence="6 7">
        <text>L-glutamyl-tRNA(Gln) + L-glutamine + ATP + H2O = L-glutaminyl-tRNA(Gln) + L-glutamate + ADP + phosphate + H(+)</text>
        <dbReference type="Rhea" id="RHEA:17521"/>
        <dbReference type="Rhea" id="RHEA-COMP:9681"/>
        <dbReference type="Rhea" id="RHEA-COMP:9684"/>
        <dbReference type="ChEBI" id="CHEBI:15377"/>
        <dbReference type="ChEBI" id="CHEBI:15378"/>
        <dbReference type="ChEBI" id="CHEBI:29985"/>
        <dbReference type="ChEBI" id="CHEBI:30616"/>
        <dbReference type="ChEBI" id="CHEBI:43474"/>
        <dbReference type="ChEBI" id="CHEBI:58359"/>
        <dbReference type="ChEBI" id="CHEBI:78520"/>
        <dbReference type="ChEBI" id="CHEBI:78521"/>
        <dbReference type="ChEBI" id="CHEBI:456216"/>
    </reaction>
</comment>
<dbReference type="Pfam" id="PF02637">
    <property type="entry name" value="GatB_Yqey"/>
    <property type="match status" value="1"/>
</dbReference>
<evidence type="ECO:0000256" key="4">
    <source>
        <dbReference type="ARBA" id="ARBA00022840"/>
    </source>
</evidence>
<keyword evidence="7" id="KW-0496">Mitochondrion</keyword>
<dbReference type="NCBIfam" id="NF004014">
    <property type="entry name" value="PRK05477.1-4"/>
    <property type="match status" value="1"/>
</dbReference>
<evidence type="ECO:0000256" key="1">
    <source>
        <dbReference type="ARBA" id="ARBA00005306"/>
    </source>
</evidence>
<comment type="similarity">
    <text evidence="1 7">Belongs to the GatB/GatE family. GatB subfamily.</text>
</comment>
<dbReference type="SUPFAM" id="SSF89095">
    <property type="entry name" value="GatB/YqeY motif"/>
    <property type="match status" value="1"/>
</dbReference>
<dbReference type="InterPro" id="IPR003789">
    <property type="entry name" value="Asn/Gln_tRNA_amidoTrase-B-like"/>
</dbReference>
<reference evidence="9 10" key="1">
    <citation type="submission" date="2024-08" db="EMBL/GenBank/DDBJ databases">
        <authorList>
            <person name="Cucini C."/>
            <person name="Frati F."/>
        </authorList>
    </citation>
    <scope>NUCLEOTIDE SEQUENCE [LARGE SCALE GENOMIC DNA]</scope>
</reference>
<feature type="domain" description="Asn/Gln amidotransferase" evidence="8">
    <location>
        <begin position="366"/>
        <end position="517"/>
    </location>
</feature>
<keyword evidence="3 7" id="KW-0547">Nucleotide-binding</keyword>
<keyword evidence="5 7" id="KW-0648">Protein biosynthesis</keyword>
<protein>
    <recommendedName>
        <fullName evidence="7">Glutamyl-tRNA(Gln) amidotransferase subunit B, mitochondrial</fullName>
        <shortName evidence="7">Glu-AdT subunit B</shortName>
        <ecNumber evidence="7">6.3.5.-</ecNumber>
    </recommendedName>
</protein>
<proteinExistence type="inferred from homology"/>
<evidence type="ECO:0000313" key="9">
    <source>
        <dbReference type="EMBL" id="CAL8078914.1"/>
    </source>
</evidence>
<evidence type="ECO:0000256" key="2">
    <source>
        <dbReference type="ARBA" id="ARBA00022598"/>
    </source>
</evidence>
<dbReference type="InterPro" id="IPR017959">
    <property type="entry name" value="Asn/Gln-tRNA_amidoTrfase_suB/E"/>
</dbReference>
<comment type="subunit">
    <text evidence="7">Subunit of the heterotrimeric GatCAB amidotransferase (AdT) complex, composed of A, B and C subunits.</text>
</comment>
<comment type="caution">
    <text evidence="9">The sequence shown here is derived from an EMBL/GenBank/DDBJ whole genome shotgun (WGS) entry which is preliminary data.</text>
</comment>
<comment type="function">
    <text evidence="7">Allows the formation of correctly charged Gln-tRNA(Gln) through the transamidation of misacylated Glu-tRNA(Gln) in the mitochondria. The reaction takes place in the presence of glutamine and ATP through an activated gamma-phospho-Glu-tRNA(Gln).</text>
</comment>
<dbReference type="InterPro" id="IPR018027">
    <property type="entry name" value="Asn/Gln_amidotransferase"/>
</dbReference>
<accession>A0ABP1PZE3</accession>
<dbReference type="EMBL" id="CAXLJM020000013">
    <property type="protein sequence ID" value="CAL8078914.1"/>
    <property type="molecule type" value="Genomic_DNA"/>
</dbReference>